<dbReference type="CDD" id="cd02065">
    <property type="entry name" value="B12-binding_like"/>
    <property type="match status" value="1"/>
</dbReference>
<proteinExistence type="predicted"/>
<dbReference type="SUPFAM" id="SSF52242">
    <property type="entry name" value="Cobalamin (vitamin B12)-binding domain"/>
    <property type="match status" value="1"/>
</dbReference>
<dbReference type="InterPro" id="IPR006158">
    <property type="entry name" value="Cobalamin-bd"/>
</dbReference>
<feature type="domain" description="B12-binding" evidence="2">
    <location>
        <begin position="21"/>
        <end position="158"/>
    </location>
</feature>
<comment type="caution">
    <text evidence="3">The sequence shown here is derived from an EMBL/GenBank/DDBJ whole genome shotgun (WGS) entry which is preliminary data.</text>
</comment>
<dbReference type="InterPro" id="IPR036724">
    <property type="entry name" value="Cobalamin-bd_sf"/>
</dbReference>
<gene>
    <name evidence="3" type="ORF">G9H71_19435</name>
</gene>
<dbReference type="Gene3D" id="3.40.50.280">
    <property type="entry name" value="Cobalamin-binding domain"/>
    <property type="match status" value="1"/>
</dbReference>
<evidence type="ECO:0000259" key="2">
    <source>
        <dbReference type="PROSITE" id="PS51332"/>
    </source>
</evidence>
<dbReference type="PROSITE" id="PS51332">
    <property type="entry name" value="B12_BINDING"/>
    <property type="match status" value="1"/>
</dbReference>
<feature type="region of interest" description="Disordered" evidence="1">
    <location>
        <begin position="1"/>
        <end position="23"/>
    </location>
</feature>
<sequence length="189" mass="19304">MKRPRGGRSPGAGSRSTGPARGSVLLSSVSSDAHTWNLVFLQLLLEENGYDVVNLGACVPDELLLAEARAHAPDVIVISSVNGHGRADGRRLIGALRADPMLRGVPAVIGGKLGVAGADDAADAELLDAGFAAVFPDSPDTGPFLHLVDTVCTARRAARAAVPVARTGHGVIPSRFGNGLLPAYAADAS</sequence>
<keyword evidence="4" id="KW-1185">Reference proteome</keyword>
<evidence type="ECO:0000313" key="4">
    <source>
        <dbReference type="Proteomes" id="UP000800981"/>
    </source>
</evidence>
<feature type="compositionally biased region" description="Low complexity" evidence="1">
    <location>
        <begin position="11"/>
        <end position="20"/>
    </location>
</feature>
<evidence type="ECO:0000313" key="3">
    <source>
        <dbReference type="EMBL" id="NHC15961.1"/>
    </source>
</evidence>
<organism evidence="3 4">
    <name type="scientific">Motilibacter deserti</name>
    <dbReference type="NCBI Taxonomy" id="2714956"/>
    <lineage>
        <taxon>Bacteria</taxon>
        <taxon>Bacillati</taxon>
        <taxon>Actinomycetota</taxon>
        <taxon>Actinomycetes</taxon>
        <taxon>Motilibacterales</taxon>
        <taxon>Motilibacteraceae</taxon>
        <taxon>Motilibacter</taxon>
    </lineage>
</organism>
<dbReference type="Proteomes" id="UP000800981">
    <property type="component" value="Unassembled WGS sequence"/>
</dbReference>
<dbReference type="Pfam" id="PF02310">
    <property type="entry name" value="B12-binding"/>
    <property type="match status" value="1"/>
</dbReference>
<dbReference type="EMBL" id="JAANNP010000074">
    <property type="protein sequence ID" value="NHC15961.1"/>
    <property type="molecule type" value="Genomic_DNA"/>
</dbReference>
<protein>
    <submittedName>
        <fullName evidence="3">Cobalamin B12-binding domain-containing protein</fullName>
    </submittedName>
</protein>
<evidence type="ECO:0000256" key="1">
    <source>
        <dbReference type="SAM" id="MobiDB-lite"/>
    </source>
</evidence>
<accession>A0ABX0H271</accession>
<name>A0ABX0H271_9ACTN</name>
<reference evidence="3 4" key="1">
    <citation type="submission" date="2020-03" db="EMBL/GenBank/DDBJ databases">
        <title>Two novel Motilibacter sp.</title>
        <authorList>
            <person name="Liu S."/>
        </authorList>
    </citation>
    <scope>NUCLEOTIDE SEQUENCE [LARGE SCALE GENOMIC DNA]</scope>
    <source>
        <strain evidence="3 4">E257</strain>
    </source>
</reference>